<dbReference type="AlphaFoldDB" id="A0A1H8SZD5"/>
<dbReference type="Gene3D" id="2.60.420.10">
    <property type="entry name" value="Maltose phosphorylase, domain 3"/>
    <property type="match status" value="1"/>
</dbReference>
<dbReference type="PANTHER" id="PTHR11051:SF8">
    <property type="entry name" value="PROTEIN-GLUCOSYLGALACTOSYLHYDROXYLYSINE GLUCOSIDASE"/>
    <property type="match status" value="1"/>
</dbReference>
<evidence type="ECO:0000256" key="7">
    <source>
        <dbReference type="SAM" id="MobiDB-lite"/>
    </source>
</evidence>
<gene>
    <name evidence="11" type="ORF">SAMN05660991_01959</name>
</gene>
<dbReference type="EMBL" id="FOEE01000005">
    <property type="protein sequence ID" value="SEO84239.1"/>
    <property type="molecule type" value="Genomic_DNA"/>
</dbReference>
<keyword evidence="11" id="KW-0378">Hydrolase</keyword>
<dbReference type="RefSeq" id="WP_091942563.1">
    <property type="nucleotide sequence ID" value="NZ_FOEE01000005.1"/>
</dbReference>
<feature type="binding site" evidence="6">
    <location>
        <begin position="362"/>
        <end position="363"/>
    </location>
    <ligand>
        <name>substrate</name>
    </ligand>
</feature>
<dbReference type="Gene3D" id="1.50.10.10">
    <property type="match status" value="1"/>
</dbReference>
<dbReference type="GO" id="GO:0016757">
    <property type="term" value="F:glycosyltransferase activity"/>
    <property type="evidence" value="ECO:0007669"/>
    <property type="project" value="UniProtKB-KW"/>
</dbReference>
<feature type="domain" description="Glycoside hydrolase family 65 central catalytic" evidence="8">
    <location>
        <begin position="325"/>
        <end position="721"/>
    </location>
</feature>
<reference evidence="12" key="1">
    <citation type="submission" date="2016-10" db="EMBL/GenBank/DDBJ databases">
        <authorList>
            <person name="Varghese N."/>
            <person name="Submissions S."/>
        </authorList>
    </citation>
    <scope>NUCLEOTIDE SEQUENCE [LARGE SCALE GENOMIC DNA]</scope>
    <source>
        <strain evidence="12">DSM 45413</strain>
    </source>
</reference>
<evidence type="ECO:0000313" key="12">
    <source>
        <dbReference type="Proteomes" id="UP000198960"/>
    </source>
</evidence>
<evidence type="ECO:0000256" key="4">
    <source>
        <dbReference type="ARBA" id="ARBA00023295"/>
    </source>
</evidence>
<dbReference type="PIRSF" id="PIRSF036289">
    <property type="entry name" value="Glycosyl_hydrolase_malt_phosph"/>
    <property type="match status" value="1"/>
</dbReference>
<feature type="region of interest" description="Disordered" evidence="7">
    <location>
        <begin position="409"/>
        <end position="428"/>
    </location>
</feature>
<dbReference type="InterPro" id="IPR005194">
    <property type="entry name" value="Glyco_hydro_65_C"/>
</dbReference>
<dbReference type="OrthoDB" id="9816160at2"/>
<dbReference type="STRING" id="673521.SAMN05660991_01959"/>
<dbReference type="InterPro" id="IPR005195">
    <property type="entry name" value="Glyco_hydro_65_M"/>
</dbReference>
<dbReference type="Proteomes" id="UP000198960">
    <property type="component" value="Unassembled WGS sequence"/>
</dbReference>
<feature type="domain" description="Glycoside hydrolase family 65 N-terminal" evidence="10">
    <location>
        <begin position="17"/>
        <end position="271"/>
    </location>
</feature>
<dbReference type="SUPFAM" id="SSF74650">
    <property type="entry name" value="Galactose mutarotase-like"/>
    <property type="match status" value="1"/>
</dbReference>
<evidence type="ECO:0000256" key="6">
    <source>
        <dbReference type="PIRSR" id="PIRSR036289-51"/>
    </source>
</evidence>
<dbReference type="GO" id="GO:0005975">
    <property type="term" value="P:carbohydrate metabolic process"/>
    <property type="evidence" value="ECO:0007669"/>
    <property type="project" value="InterPro"/>
</dbReference>
<organism evidence="11 12">
    <name type="scientific">Trujillonella endophytica</name>
    <dbReference type="NCBI Taxonomy" id="673521"/>
    <lineage>
        <taxon>Bacteria</taxon>
        <taxon>Bacillati</taxon>
        <taxon>Actinomycetota</taxon>
        <taxon>Actinomycetes</taxon>
        <taxon>Geodermatophilales</taxon>
        <taxon>Geodermatophilaceae</taxon>
        <taxon>Trujillonella</taxon>
    </lineage>
</organism>
<accession>A0A1H8SZD5</accession>
<dbReference type="InterPro" id="IPR005196">
    <property type="entry name" value="Glyco_hydro_65_N"/>
</dbReference>
<dbReference type="PANTHER" id="PTHR11051">
    <property type="entry name" value="GLYCOSYL HYDROLASE-RELATED"/>
    <property type="match status" value="1"/>
</dbReference>
<evidence type="ECO:0000256" key="1">
    <source>
        <dbReference type="ARBA" id="ARBA00006768"/>
    </source>
</evidence>
<feature type="active site" description="Proton donor" evidence="5">
    <location>
        <position position="501"/>
    </location>
</feature>
<keyword evidence="3" id="KW-0808">Transferase</keyword>
<evidence type="ECO:0000259" key="10">
    <source>
        <dbReference type="Pfam" id="PF03636"/>
    </source>
</evidence>
<proteinExistence type="inferred from homology"/>
<comment type="similarity">
    <text evidence="1">Belongs to the glycosyl hydrolase 65 family.</text>
</comment>
<evidence type="ECO:0000313" key="11">
    <source>
        <dbReference type="EMBL" id="SEO84239.1"/>
    </source>
</evidence>
<dbReference type="GO" id="GO:0004553">
    <property type="term" value="F:hydrolase activity, hydrolyzing O-glycosyl compounds"/>
    <property type="evidence" value="ECO:0007669"/>
    <property type="project" value="TreeGrafter"/>
</dbReference>
<dbReference type="GO" id="GO:0030246">
    <property type="term" value="F:carbohydrate binding"/>
    <property type="evidence" value="ECO:0007669"/>
    <property type="project" value="InterPro"/>
</dbReference>
<dbReference type="FunFam" id="1.50.10.10:FF:000053">
    <property type="entry name" value="Putative glycosyl hydrolase"/>
    <property type="match status" value="1"/>
</dbReference>
<keyword evidence="12" id="KW-1185">Reference proteome</keyword>
<keyword evidence="2" id="KW-0328">Glycosyltransferase</keyword>
<dbReference type="Gene3D" id="2.70.98.40">
    <property type="entry name" value="Glycoside hydrolase, family 65, N-terminal domain"/>
    <property type="match status" value="1"/>
</dbReference>
<keyword evidence="4" id="KW-0326">Glycosidase</keyword>
<dbReference type="InterPro" id="IPR008928">
    <property type="entry name" value="6-hairpin_glycosidase_sf"/>
</dbReference>
<dbReference type="InterPro" id="IPR037018">
    <property type="entry name" value="GH65_N"/>
</dbReference>
<dbReference type="Pfam" id="PF03632">
    <property type="entry name" value="Glyco_hydro_65m"/>
    <property type="match status" value="1"/>
</dbReference>
<feature type="domain" description="Glycoside hydrolase family 65 C-terminal" evidence="9">
    <location>
        <begin position="731"/>
        <end position="795"/>
    </location>
</feature>
<feature type="binding site" evidence="6">
    <location>
        <begin position="622"/>
        <end position="623"/>
    </location>
    <ligand>
        <name>substrate</name>
    </ligand>
</feature>
<dbReference type="Pfam" id="PF03633">
    <property type="entry name" value="Glyco_hydro_65C"/>
    <property type="match status" value="1"/>
</dbReference>
<dbReference type="InterPro" id="IPR012341">
    <property type="entry name" value="6hp_glycosidase-like_sf"/>
</dbReference>
<evidence type="ECO:0000256" key="5">
    <source>
        <dbReference type="PIRSR" id="PIRSR036289-50"/>
    </source>
</evidence>
<dbReference type="SUPFAM" id="SSF48208">
    <property type="entry name" value="Six-hairpin glycosidases"/>
    <property type="match status" value="1"/>
</dbReference>
<evidence type="ECO:0000256" key="3">
    <source>
        <dbReference type="ARBA" id="ARBA00022679"/>
    </source>
</evidence>
<dbReference type="InterPro" id="IPR017045">
    <property type="entry name" value="Malt_Pase/Glycosyl_Hdrlase"/>
</dbReference>
<name>A0A1H8SZD5_9ACTN</name>
<dbReference type="Pfam" id="PF03636">
    <property type="entry name" value="Glyco_hydro_65N"/>
    <property type="match status" value="1"/>
</dbReference>
<evidence type="ECO:0000259" key="8">
    <source>
        <dbReference type="Pfam" id="PF03632"/>
    </source>
</evidence>
<protein>
    <submittedName>
        <fullName evidence="11">Trehalose and maltose hydrolase (Possible phosphorylase)</fullName>
    </submittedName>
</protein>
<evidence type="ECO:0000256" key="2">
    <source>
        <dbReference type="ARBA" id="ARBA00022676"/>
    </source>
</evidence>
<evidence type="ECO:0000259" key="9">
    <source>
        <dbReference type="Pfam" id="PF03633"/>
    </source>
</evidence>
<dbReference type="InterPro" id="IPR011013">
    <property type="entry name" value="Gal_mutarotase_sf_dom"/>
</dbReference>
<sequence length="810" mass="90131">MTSSPAESADSDWVLRYEGADPGREAVREVLCAVGNGRFVTRGAAPESRADGVHYPGTYAAGVVDRCADRVDGRAVENESIVNLPDWQPLTFRIDDGDWLGDAALTAGDQVQELDLRRGVLTRRFVVTDGAGRRSRVAQRRLVSMADPMLAALDCSVVPENWSGRLTVRSALDGRVENAGVARYRGLDGRHLAFVTGGHCAGLLTLVVETVQSRIRVGLAARHRLLVDGVEHEPGHRATAGDGLTAVEFDVDVRPGRAVTVEKVVALCTSRDRAIGEPGAAALDEARRAPSFDRLLERHVQAWAHLWERCDVRIEGPSRTSLVLRLHVFHILQTVSPHSVDLDAGIPARGLHGEAYRGHVFWDEVFVLPFLVLRLPSVARAMLMYRWRRLPQARAAARAAGHRGALFPWQSGATGREESPTVHLNPRSGRWVPDNSALQRHIGLAVAYNTWRYHEATGDTEFLVEHGAELLLDVASFWADLATYDRTDDRYDLCGVMGPDEYHDALPGRDGPGLDDNAYTNVMAAWTLTRALECVAELPARRREHLLDRLGIGERDLLRWEHVSRRLRLCWHPDGVLSQFRGYADLAEFDWAGYRARYGDISRLDRILEAEGDTPNRYRVSKQADVLMLFHLLTADEFYAVLDRLGYAHDRRTIPTTVAYYTARTCHGSTLSRVVQAWVLARSDRARAWAYFQQALESDIADLQGGTTGEGIHLGAMAGTVDLLQRGFTGLQTHGGALGFDPYLPERLTGMRFRLHYRQHPELDVAITHRTLTVGDSAQVVPELPVRVRDADFRLDPRGTLQVPLQRRRG</sequence>